<name>A0A562WSQ1_9BACT</name>
<dbReference type="EMBL" id="VLLN01000001">
    <property type="protein sequence ID" value="TWJ33477.1"/>
    <property type="molecule type" value="Genomic_DNA"/>
</dbReference>
<dbReference type="AlphaFoldDB" id="A0A562WSQ1"/>
<accession>A0A562WSQ1</accession>
<dbReference type="Proteomes" id="UP000319449">
    <property type="component" value="Unassembled WGS sequence"/>
</dbReference>
<dbReference type="OrthoDB" id="9182313at2"/>
<gene>
    <name evidence="2" type="ORF">JN12_00151</name>
</gene>
<dbReference type="RefSeq" id="WP_145017086.1">
    <property type="nucleotide sequence ID" value="NZ_VLLN01000001.1"/>
</dbReference>
<keyword evidence="3" id="KW-1185">Reference proteome</keyword>
<organism evidence="2 3">
    <name type="scientific">Geobacter argillaceus</name>
    <dbReference type="NCBI Taxonomy" id="345631"/>
    <lineage>
        <taxon>Bacteria</taxon>
        <taxon>Pseudomonadati</taxon>
        <taxon>Thermodesulfobacteriota</taxon>
        <taxon>Desulfuromonadia</taxon>
        <taxon>Geobacterales</taxon>
        <taxon>Geobacteraceae</taxon>
        <taxon>Geobacter</taxon>
    </lineage>
</organism>
<evidence type="ECO:0000313" key="2">
    <source>
        <dbReference type="EMBL" id="TWJ33477.1"/>
    </source>
</evidence>
<evidence type="ECO:0008006" key="4">
    <source>
        <dbReference type="Google" id="ProtNLM"/>
    </source>
</evidence>
<feature type="signal peptide" evidence="1">
    <location>
        <begin position="1"/>
        <end position="27"/>
    </location>
</feature>
<reference evidence="2 3" key="1">
    <citation type="submission" date="2019-07" db="EMBL/GenBank/DDBJ databases">
        <title>Genomic Encyclopedia of Archaeal and Bacterial Type Strains, Phase II (KMG-II): from individual species to whole genera.</title>
        <authorList>
            <person name="Goeker M."/>
        </authorList>
    </citation>
    <scope>NUCLEOTIDE SEQUENCE [LARGE SCALE GENOMIC DNA]</scope>
    <source>
        <strain evidence="2 3">ATCC BAA-1139</strain>
    </source>
</reference>
<evidence type="ECO:0000256" key="1">
    <source>
        <dbReference type="SAM" id="SignalP"/>
    </source>
</evidence>
<feature type="chain" id="PRO_5021973755" description="DUF5666 domain-containing protein" evidence="1">
    <location>
        <begin position="28"/>
        <end position="108"/>
    </location>
</feature>
<sequence>MKRLVSILVLVTLVALGIFSISSQASAEEIKMVGVITKIEIAGKDAKTATVTLKDNKSGESVVIIVTDDLTLDKFKDHRIVEGDEIRCKFEPIDGKNNSKLFRKTAGC</sequence>
<proteinExistence type="predicted"/>
<comment type="caution">
    <text evidence="2">The sequence shown here is derived from an EMBL/GenBank/DDBJ whole genome shotgun (WGS) entry which is preliminary data.</text>
</comment>
<keyword evidence="1" id="KW-0732">Signal</keyword>
<protein>
    <recommendedName>
        <fullName evidence="4">DUF5666 domain-containing protein</fullName>
    </recommendedName>
</protein>
<evidence type="ECO:0000313" key="3">
    <source>
        <dbReference type="Proteomes" id="UP000319449"/>
    </source>
</evidence>